<evidence type="ECO:0000313" key="2">
    <source>
        <dbReference type="Proteomes" id="UP000187283"/>
    </source>
</evidence>
<sequence length="191" mass="21694">MKDQFMDQFSNVHLWSDSGPHFRSQELLYSRLSRWLSQGELGGDILDINQLIEVFESSTNRGRLTSQNPIDAVFRIYHQHKPTYRVNRLLEKGFKSYISFGNSNNGLVGCPVSTLSPCEYVSLIVKIDEKRDKRVTKYSIPQQNPISGEVILVMGPQSQSTQALRLTLIQDIFSQYSAPVYNGSSQTLPSM</sequence>
<dbReference type="AlphaFoldDB" id="A0A1R1Y9B8"/>
<protein>
    <submittedName>
        <fullName evidence="1">Uncharacterized protein</fullName>
    </submittedName>
</protein>
<dbReference type="Proteomes" id="UP000187283">
    <property type="component" value="Unassembled WGS sequence"/>
</dbReference>
<reference evidence="1 2" key="1">
    <citation type="submission" date="2017-01" db="EMBL/GenBank/DDBJ databases">
        <authorList>
            <person name="Mah S.A."/>
            <person name="Swanson W.J."/>
            <person name="Moy G.W."/>
            <person name="Vacquier V.D."/>
        </authorList>
    </citation>
    <scope>NUCLEOTIDE SEQUENCE [LARGE SCALE GENOMIC DNA]</scope>
    <source>
        <strain evidence="1 2">GSMNP</strain>
    </source>
</reference>
<name>A0A1R1Y9B8_9FUNG</name>
<evidence type="ECO:0000313" key="1">
    <source>
        <dbReference type="EMBL" id="OMJ23483.1"/>
    </source>
</evidence>
<comment type="caution">
    <text evidence="1">The sequence shown here is derived from an EMBL/GenBank/DDBJ whole genome shotgun (WGS) entry which is preliminary data.</text>
</comment>
<accession>A0A1R1Y9B8</accession>
<keyword evidence="2" id="KW-1185">Reference proteome</keyword>
<proteinExistence type="predicted"/>
<organism evidence="1 2">
    <name type="scientific">Smittium culicis</name>
    <dbReference type="NCBI Taxonomy" id="133412"/>
    <lineage>
        <taxon>Eukaryota</taxon>
        <taxon>Fungi</taxon>
        <taxon>Fungi incertae sedis</taxon>
        <taxon>Zoopagomycota</taxon>
        <taxon>Kickxellomycotina</taxon>
        <taxon>Harpellomycetes</taxon>
        <taxon>Harpellales</taxon>
        <taxon>Legeriomycetaceae</taxon>
        <taxon>Smittium</taxon>
    </lineage>
</organism>
<dbReference type="EMBL" id="LSSN01000533">
    <property type="protein sequence ID" value="OMJ23483.1"/>
    <property type="molecule type" value="Genomic_DNA"/>
</dbReference>
<gene>
    <name evidence="1" type="ORF">AYI70_g2236</name>
</gene>
<dbReference type="OrthoDB" id="10448528at2759"/>